<organism evidence="2 4">
    <name type="scientific">Halodesulfurarchaeum formicicum</name>
    <dbReference type="NCBI Taxonomy" id="1873524"/>
    <lineage>
        <taxon>Archaea</taxon>
        <taxon>Methanobacteriati</taxon>
        <taxon>Methanobacteriota</taxon>
        <taxon>Stenosarchaea group</taxon>
        <taxon>Halobacteria</taxon>
        <taxon>Halobacteriales</taxon>
        <taxon>Halobacteriaceae</taxon>
        <taxon>Halodesulfurarchaeum</taxon>
    </lineage>
</organism>
<evidence type="ECO:0000313" key="2">
    <source>
        <dbReference type="EMBL" id="AOW80330.1"/>
    </source>
</evidence>
<dbReference type="EMBL" id="CP016804">
    <property type="protein sequence ID" value="APE95633.1"/>
    <property type="molecule type" value="Genomic_DNA"/>
</dbReference>
<protein>
    <submittedName>
        <fullName evidence="2">Uncharacterized protein</fullName>
    </submittedName>
</protein>
<dbReference type="Proteomes" id="UP000185608">
    <property type="component" value="Chromosome"/>
</dbReference>
<gene>
    <name evidence="3" type="ORF">HSR6_1185</name>
    <name evidence="2" type="ORF">HTSR_1150</name>
</gene>
<accession>A0A1D8S4R0</accession>
<sequence length="67" mass="7296">MDYGRAFYTAARVYVWGLLLAAVATISVLFLPSGLPSPRLAGIWFALGGFGSLVLVTAVLIYFLQNW</sequence>
<dbReference type="AlphaFoldDB" id="A0A1D8S4R0"/>
<dbReference type="EMBL" id="CP016070">
    <property type="protein sequence ID" value="AOW80330.1"/>
    <property type="molecule type" value="Genomic_DNA"/>
</dbReference>
<keyword evidence="1" id="KW-0472">Membrane</keyword>
<keyword evidence="1" id="KW-1133">Transmembrane helix</keyword>
<accession>A0A1J1ADI2</accession>
<dbReference type="OrthoDB" id="270942at2157"/>
<dbReference type="GeneID" id="30417709"/>
<reference evidence="2 4" key="1">
    <citation type="submission" date="2016-06" db="EMBL/GenBank/DDBJ databases">
        <title>Discovery of anaerobic lithoheterotrophic haloarchaeon capable of sulfur respiration by hydrogen and formate.</title>
        <authorList>
            <person name="Sorokin D.Y."/>
            <person name="Kublanov I.V."/>
            <person name="Roman P."/>
            <person name="Sinninghe Damste J.S."/>
            <person name="Golyshin P.N."/>
            <person name="Rojo D."/>
            <person name="Ciordia S."/>
            <person name="Mena Md.C."/>
            <person name="Ferrer M."/>
            <person name="Smedile F."/>
            <person name="Messina E."/>
            <person name="La Cono V."/>
            <person name="Yakimov M.M."/>
        </authorList>
    </citation>
    <scope>NUCLEOTIDE SEQUENCE [LARGE SCALE GENOMIC DNA]</scope>
    <source>
        <strain evidence="2 4">HTSR1</strain>
    </source>
</reference>
<evidence type="ECO:0000313" key="3">
    <source>
        <dbReference type="EMBL" id="APE95633.1"/>
    </source>
</evidence>
<dbReference type="KEGG" id="hhsr:HSR6_1185"/>
<proteinExistence type="predicted"/>
<reference evidence="3" key="3">
    <citation type="journal article" date="2017" name="ISME J.">
        <title>Discovery of anaerobic lithoheterotrophic haloarchaea, ubiquitous in hypersaline habitats.</title>
        <authorList>
            <person name="Sorokin D.Y."/>
            <person name="Messina E."/>
            <person name="Smedile F."/>
            <person name="Roman P."/>
            <person name="Damste J.S.S."/>
            <person name="Ciordia S."/>
            <person name="Mena M.C."/>
            <person name="Ferrer M."/>
            <person name="Golyshin P.N."/>
            <person name="Kublanov I.V."/>
            <person name="Samarov N.I."/>
            <person name="Toshchakov S.V."/>
            <person name="La Cono V."/>
            <person name="Yakimov M.M."/>
        </authorList>
    </citation>
    <scope>NUCLEOTIDE SEQUENCE</scope>
    <source>
        <strain evidence="3">HSR6</strain>
    </source>
</reference>
<name>A0A1D8S4R0_9EURY</name>
<dbReference type="Proteomes" id="UP000186165">
    <property type="component" value="Chromosome"/>
</dbReference>
<dbReference type="STRING" id="1873524.HSR6_1185"/>
<evidence type="ECO:0000256" key="1">
    <source>
        <dbReference type="SAM" id="Phobius"/>
    </source>
</evidence>
<reference evidence="5" key="2">
    <citation type="submission" date="2016-08" db="EMBL/GenBank/DDBJ databases">
        <title>Discovery of first anaerobic lithoheterotrophic haloarchae widely represented in hypersaline habitats.</title>
        <authorList>
            <person name="Sorokin D.Y."/>
            <person name="Kublanov I.V."/>
            <person name="Roman P."/>
            <person name="Sinninghe Damste J.S."/>
            <person name="Golyshin P.N."/>
            <person name="Rojo D."/>
            <person name="Ciordia S."/>
            <person name="Mena Md.C."/>
            <person name="Ferrer M."/>
            <person name="Smedile F."/>
            <person name="Messina E."/>
            <person name="La Cono V."/>
            <person name="Yakimov M.M."/>
        </authorList>
    </citation>
    <scope>NUCLEOTIDE SEQUENCE [LARGE SCALE GENOMIC DNA]</scope>
    <source>
        <strain evidence="5">HSR6</strain>
    </source>
</reference>
<keyword evidence="5" id="KW-1185">Reference proteome</keyword>
<dbReference type="RefSeq" id="WP_070365026.1">
    <property type="nucleotide sequence ID" value="NZ_CP016070.1"/>
</dbReference>
<evidence type="ECO:0000313" key="5">
    <source>
        <dbReference type="Proteomes" id="UP000186165"/>
    </source>
</evidence>
<feature type="transmembrane region" description="Helical" evidence="1">
    <location>
        <begin position="12"/>
        <end position="31"/>
    </location>
</feature>
<keyword evidence="1" id="KW-0812">Transmembrane</keyword>
<dbReference type="KEGG" id="halh:HTSR_1150"/>
<evidence type="ECO:0000313" key="4">
    <source>
        <dbReference type="Proteomes" id="UP000185608"/>
    </source>
</evidence>
<feature type="transmembrane region" description="Helical" evidence="1">
    <location>
        <begin position="43"/>
        <end position="64"/>
    </location>
</feature>